<feature type="region of interest" description="Disordered" evidence="1">
    <location>
        <begin position="1"/>
        <end position="32"/>
    </location>
</feature>
<proteinExistence type="predicted"/>
<dbReference type="EMBL" id="BGZK01000289">
    <property type="protein sequence ID" value="GBP34505.1"/>
    <property type="molecule type" value="Genomic_DNA"/>
</dbReference>
<comment type="caution">
    <text evidence="2">The sequence shown here is derived from an EMBL/GenBank/DDBJ whole genome shotgun (WGS) entry which is preliminary data.</text>
</comment>
<reference evidence="2 3" key="1">
    <citation type="journal article" date="2019" name="Commun. Biol.">
        <title>The bagworm genome reveals a unique fibroin gene that provides high tensile strength.</title>
        <authorList>
            <person name="Kono N."/>
            <person name="Nakamura H."/>
            <person name="Ohtoshi R."/>
            <person name="Tomita M."/>
            <person name="Numata K."/>
            <person name="Arakawa K."/>
        </authorList>
    </citation>
    <scope>NUCLEOTIDE SEQUENCE [LARGE SCALE GENOMIC DNA]</scope>
</reference>
<keyword evidence="3" id="KW-1185">Reference proteome</keyword>
<protein>
    <submittedName>
        <fullName evidence="2">Uncharacterized protein</fullName>
    </submittedName>
</protein>
<feature type="compositionally biased region" description="Pro residues" evidence="1">
    <location>
        <begin position="18"/>
        <end position="32"/>
    </location>
</feature>
<sequence>MSRKSRQSYSIRHLLQLPQPPRSPPAAHPPAPCAKVCKVTEPFGNVSAYLPSFVRPSRRPAPGSELMPA</sequence>
<dbReference type="Proteomes" id="UP000299102">
    <property type="component" value="Unassembled WGS sequence"/>
</dbReference>
<name>A0A4C1VA03_EUMVA</name>
<gene>
    <name evidence="2" type="ORF">EVAR_29900_1</name>
</gene>
<evidence type="ECO:0000313" key="2">
    <source>
        <dbReference type="EMBL" id="GBP34505.1"/>
    </source>
</evidence>
<accession>A0A4C1VA03</accession>
<evidence type="ECO:0000313" key="3">
    <source>
        <dbReference type="Proteomes" id="UP000299102"/>
    </source>
</evidence>
<evidence type="ECO:0000256" key="1">
    <source>
        <dbReference type="SAM" id="MobiDB-lite"/>
    </source>
</evidence>
<organism evidence="2 3">
    <name type="scientific">Eumeta variegata</name>
    <name type="common">Bagworm moth</name>
    <name type="synonym">Eumeta japonica</name>
    <dbReference type="NCBI Taxonomy" id="151549"/>
    <lineage>
        <taxon>Eukaryota</taxon>
        <taxon>Metazoa</taxon>
        <taxon>Ecdysozoa</taxon>
        <taxon>Arthropoda</taxon>
        <taxon>Hexapoda</taxon>
        <taxon>Insecta</taxon>
        <taxon>Pterygota</taxon>
        <taxon>Neoptera</taxon>
        <taxon>Endopterygota</taxon>
        <taxon>Lepidoptera</taxon>
        <taxon>Glossata</taxon>
        <taxon>Ditrysia</taxon>
        <taxon>Tineoidea</taxon>
        <taxon>Psychidae</taxon>
        <taxon>Oiketicinae</taxon>
        <taxon>Eumeta</taxon>
    </lineage>
</organism>
<dbReference type="AlphaFoldDB" id="A0A4C1VA03"/>